<evidence type="ECO:0000313" key="2">
    <source>
        <dbReference type="Proteomes" id="UP001353858"/>
    </source>
</evidence>
<proteinExistence type="predicted"/>
<reference evidence="2" key="1">
    <citation type="submission" date="2023-01" db="EMBL/GenBank/DDBJ databases">
        <title>Key to firefly adult light organ development and bioluminescence: homeobox transcription factors regulate luciferase expression and transportation to peroxisome.</title>
        <authorList>
            <person name="Fu X."/>
        </authorList>
    </citation>
    <scope>NUCLEOTIDE SEQUENCE [LARGE SCALE GENOMIC DNA]</scope>
</reference>
<comment type="caution">
    <text evidence="1">The sequence shown here is derived from an EMBL/GenBank/DDBJ whole genome shotgun (WGS) entry which is preliminary data.</text>
</comment>
<organism evidence="1 2">
    <name type="scientific">Aquatica leii</name>
    <dbReference type="NCBI Taxonomy" id="1421715"/>
    <lineage>
        <taxon>Eukaryota</taxon>
        <taxon>Metazoa</taxon>
        <taxon>Ecdysozoa</taxon>
        <taxon>Arthropoda</taxon>
        <taxon>Hexapoda</taxon>
        <taxon>Insecta</taxon>
        <taxon>Pterygota</taxon>
        <taxon>Neoptera</taxon>
        <taxon>Endopterygota</taxon>
        <taxon>Coleoptera</taxon>
        <taxon>Polyphaga</taxon>
        <taxon>Elateriformia</taxon>
        <taxon>Elateroidea</taxon>
        <taxon>Lampyridae</taxon>
        <taxon>Luciolinae</taxon>
        <taxon>Aquatica</taxon>
    </lineage>
</organism>
<keyword evidence="2" id="KW-1185">Reference proteome</keyword>
<evidence type="ECO:0000313" key="1">
    <source>
        <dbReference type="EMBL" id="KAK4883895.1"/>
    </source>
</evidence>
<gene>
    <name evidence="1" type="ORF">RN001_000166</name>
</gene>
<dbReference type="Proteomes" id="UP001353858">
    <property type="component" value="Unassembled WGS sequence"/>
</dbReference>
<sequence>MANEIEIKKKSRKALRTSFTKTANELEALFSVDKLDRESIEVTDVEGRDTYFKRFTGLKVKYNRLSEDSATEGTGSHRTGTYRSNVRETTGRRKFKLPRIEFKHYDDDTIDNHDKIEYLVQATVPGSRARQLVESYLAMSENYKKIVESMQSRFGREVFRSKYM</sequence>
<protein>
    <submittedName>
        <fullName evidence="1">Uncharacterized protein</fullName>
    </submittedName>
</protein>
<dbReference type="AlphaFoldDB" id="A0AAN7Q9F6"/>
<name>A0AAN7Q9F6_9COLE</name>
<dbReference type="EMBL" id="JARPUR010000001">
    <property type="protein sequence ID" value="KAK4883895.1"/>
    <property type="molecule type" value="Genomic_DNA"/>
</dbReference>
<accession>A0AAN7Q9F6</accession>